<keyword evidence="8" id="KW-1185">Reference proteome</keyword>
<dbReference type="RefSeq" id="WP_072894481.1">
    <property type="nucleotide sequence ID" value="NZ_FQWZ01000002.1"/>
</dbReference>
<feature type="transmembrane region" description="Helical" evidence="5">
    <location>
        <begin position="43"/>
        <end position="61"/>
    </location>
</feature>
<organism evidence="7 8">
    <name type="scientific">Hydrocarboniphaga daqingensis</name>
    <dbReference type="NCBI Taxonomy" id="490188"/>
    <lineage>
        <taxon>Bacteria</taxon>
        <taxon>Pseudomonadati</taxon>
        <taxon>Pseudomonadota</taxon>
        <taxon>Gammaproteobacteria</taxon>
        <taxon>Nevskiales</taxon>
        <taxon>Nevskiaceae</taxon>
        <taxon>Hydrocarboniphaga</taxon>
    </lineage>
</organism>
<evidence type="ECO:0000256" key="4">
    <source>
        <dbReference type="ARBA" id="ARBA00023136"/>
    </source>
</evidence>
<dbReference type="Pfam" id="PF13664">
    <property type="entry name" value="DUF4149"/>
    <property type="match status" value="1"/>
</dbReference>
<evidence type="ECO:0000256" key="3">
    <source>
        <dbReference type="ARBA" id="ARBA00022989"/>
    </source>
</evidence>
<feature type="transmembrane region" description="Helical" evidence="5">
    <location>
        <begin position="67"/>
        <end position="89"/>
    </location>
</feature>
<dbReference type="InterPro" id="IPR025423">
    <property type="entry name" value="TMEM205-like"/>
</dbReference>
<reference evidence="7 8" key="1">
    <citation type="submission" date="2016-11" db="EMBL/GenBank/DDBJ databases">
        <authorList>
            <person name="Jaros S."/>
            <person name="Januszkiewicz K."/>
            <person name="Wedrychowicz H."/>
        </authorList>
    </citation>
    <scope>NUCLEOTIDE SEQUENCE [LARGE SCALE GENOMIC DNA]</scope>
    <source>
        <strain evidence="7 8">CGMCC 1.7049</strain>
    </source>
</reference>
<sequence>MNHLPLLLTAGVLGVMLFFSIAVAPTVFKVLPAEHAGRYVRAFFPRYYFVLGVVTAVAAGLCGLGDVAGMLLGLCAVLFALSLWVLTPATNRATDAGNRRAFAWLHGSTIAISLLQIVLLFVVVGRLQ</sequence>
<comment type="subcellular location">
    <subcellularLocation>
        <location evidence="1">Membrane</location>
    </subcellularLocation>
</comment>
<accession>A0A1M5LF97</accession>
<keyword evidence="4 5" id="KW-0472">Membrane</keyword>
<evidence type="ECO:0000313" key="7">
    <source>
        <dbReference type="EMBL" id="SHG63369.1"/>
    </source>
</evidence>
<dbReference type="OrthoDB" id="5741001at2"/>
<keyword evidence="2 5" id="KW-0812">Transmembrane</keyword>
<evidence type="ECO:0000313" key="8">
    <source>
        <dbReference type="Proteomes" id="UP000199758"/>
    </source>
</evidence>
<proteinExistence type="predicted"/>
<evidence type="ECO:0000256" key="1">
    <source>
        <dbReference type="ARBA" id="ARBA00004370"/>
    </source>
</evidence>
<dbReference type="AlphaFoldDB" id="A0A1M5LF97"/>
<dbReference type="STRING" id="490188.SAMN04488068_0852"/>
<dbReference type="Proteomes" id="UP000199758">
    <property type="component" value="Unassembled WGS sequence"/>
</dbReference>
<keyword evidence="3 5" id="KW-1133">Transmembrane helix</keyword>
<evidence type="ECO:0000256" key="5">
    <source>
        <dbReference type="SAM" id="Phobius"/>
    </source>
</evidence>
<feature type="transmembrane region" description="Helical" evidence="5">
    <location>
        <begin position="6"/>
        <end position="31"/>
    </location>
</feature>
<feature type="domain" description="TMEM205-like" evidence="6">
    <location>
        <begin position="7"/>
        <end position="98"/>
    </location>
</feature>
<name>A0A1M5LF97_9GAMM</name>
<dbReference type="EMBL" id="FQWZ01000002">
    <property type="protein sequence ID" value="SHG63369.1"/>
    <property type="molecule type" value="Genomic_DNA"/>
</dbReference>
<protein>
    <recommendedName>
        <fullName evidence="6">TMEM205-like domain-containing protein</fullName>
    </recommendedName>
</protein>
<evidence type="ECO:0000259" key="6">
    <source>
        <dbReference type="Pfam" id="PF13664"/>
    </source>
</evidence>
<evidence type="ECO:0000256" key="2">
    <source>
        <dbReference type="ARBA" id="ARBA00022692"/>
    </source>
</evidence>
<feature type="transmembrane region" description="Helical" evidence="5">
    <location>
        <begin position="101"/>
        <end position="124"/>
    </location>
</feature>
<gene>
    <name evidence="7" type="ORF">SAMN04488068_0852</name>
</gene>
<dbReference type="GO" id="GO:0016020">
    <property type="term" value="C:membrane"/>
    <property type="evidence" value="ECO:0007669"/>
    <property type="project" value="UniProtKB-SubCell"/>
</dbReference>